<gene>
    <name evidence="1" type="ORF">NPIL_691851</name>
</gene>
<accession>A0A8X6P081</accession>
<dbReference type="AlphaFoldDB" id="A0A8X6P081"/>
<proteinExistence type="predicted"/>
<name>A0A8X6P081_NEPPI</name>
<keyword evidence="2" id="KW-1185">Reference proteome</keyword>
<comment type="caution">
    <text evidence="1">The sequence shown here is derived from an EMBL/GenBank/DDBJ whole genome shotgun (WGS) entry which is preliminary data.</text>
</comment>
<sequence length="72" mass="8789">MRRLNQSRENCSRISFRYFIQIYSDPNPFVINVRSMDHGNETDYCDRVPIYPVLIHVDETDDFFWDKNKKEL</sequence>
<organism evidence="1 2">
    <name type="scientific">Nephila pilipes</name>
    <name type="common">Giant wood spider</name>
    <name type="synonym">Nephila maculata</name>
    <dbReference type="NCBI Taxonomy" id="299642"/>
    <lineage>
        <taxon>Eukaryota</taxon>
        <taxon>Metazoa</taxon>
        <taxon>Ecdysozoa</taxon>
        <taxon>Arthropoda</taxon>
        <taxon>Chelicerata</taxon>
        <taxon>Arachnida</taxon>
        <taxon>Araneae</taxon>
        <taxon>Araneomorphae</taxon>
        <taxon>Entelegynae</taxon>
        <taxon>Araneoidea</taxon>
        <taxon>Nephilidae</taxon>
        <taxon>Nephila</taxon>
    </lineage>
</organism>
<evidence type="ECO:0000313" key="2">
    <source>
        <dbReference type="Proteomes" id="UP000887013"/>
    </source>
</evidence>
<reference evidence="1" key="1">
    <citation type="submission" date="2020-08" db="EMBL/GenBank/DDBJ databases">
        <title>Multicomponent nature underlies the extraordinary mechanical properties of spider dragline silk.</title>
        <authorList>
            <person name="Kono N."/>
            <person name="Nakamura H."/>
            <person name="Mori M."/>
            <person name="Yoshida Y."/>
            <person name="Ohtoshi R."/>
            <person name="Malay A.D."/>
            <person name="Moran D.A.P."/>
            <person name="Tomita M."/>
            <person name="Numata K."/>
            <person name="Arakawa K."/>
        </authorList>
    </citation>
    <scope>NUCLEOTIDE SEQUENCE</scope>
</reference>
<dbReference type="EMBL" id="BMAW01110146">
    <property type="protein sequence ID" value="GFT41662.1"/>
    <property type="molecule type" value="Genomic_DNA"/>
</dbReference>
<evidence type="ECO:0000313" key="1">
    <source>
        <dbReference type="EMBL" id="GFT41662.1"/>
    </source>
</evidence>
<dbReference type="Proteomes" id="UP000887013">
    <property type="component" value="Unassembled WGS sequence"/>
</dbReference>
<protein>
    <submittedName>
        <fullName evidence="1">Uncharacterized protein</fullName>
    </submittedName>
</protein>